<protein>
    <recommendedName>
        <fullName evidence="9">Symplekin</fullName>
    </recommendedName>
</protein>
<dbReference type="InterPro" id="IPR011989">
    <property type="entry name" value="ARM-like"/>
</dbReference>
<feature type="domain" description="Symplekin/Pta1 N-terminal" evidence="5">
    <location>
        <begin position="109"/>
        <end position="330"/>
    </location>
</feature>
<evidence type="ECO:0000259" key="6">
    <source>
        <dbReference type="Pfam" id="PF12295"/>
    </source>
</evidence>
<proteinExistence type="predicted"/>
<feature type="region of interest" description="Disordered" evidence="4">
    <location>
        <begin position="320"/>
        <end position="354"/>
    </location>
</feature>
<organism evidence="7 8">
    <name type="scientific">Clytia hemisphaerica</name>
    <dbReference type="NCBI Taxonomy" id="252671"/>
    <lineage>
        <taxon>Eukaryota</taxon>
        <taxon>Metazoa</taxon>
        <taxon>Cnidaria</taxon>
        <taxon>Hydrozoa</taxon>
        <taxon>Hydroidolina</taxon>
        <taxon>Leptothecata</taxon>
        <taxon>Obeliida</taxon>
        <taxon>Clytiidae</taxon>
        <taxon>Clytia</taxon>
    </lineage>
</organism>
<keyword evidence="8" id="KW-1185">Reference proteome</keyword>
<dbReference type="Proteomes" id="UP000594262">
    <property type="component" value="Unplaced"/>
</dbReference>
<dbReference type="GO" id="GO:0006397">
    <property type="term" value="P:mRNA processing"/>
    <property type="evidence" value="ECO:0007669"/>
    <property type="project" value="UniProtKB-KW"/>
</dbReference>
<name>A0A7M5V238_9CNID</name>
<feature type="region of interest" description="Disordered" evidence="4">
    <location>
        <begin position="444"/>
        <end position="485"/>
    </location>
</feature>
<keyword evidence="2" id="KW-0507">mRNA processing</keyword>
<dbReference type="PANTHER" id="PTHR15245:SF20">
    <property type="entry name" value="SYMPLEKIN"/>
    <property type="match status" value="1"/>
</dbReference>
<dbReference type="RefSeq" id="XP_066926913.1">
    <property type="nucleotide sequence ID" value="XM_067070812.1"/>
</dbReference>
<evidence type="ECO:0000313" key="8">
    <source>
        <dbReference type="Proteomes" id="UP000594262"/>
    </source>
</evidence>
<dbReference type="GO" id="GO:0005847">
    <property type="term" value="C:mRNA cleavage and polyadenylation specificity factor complex"/>
    <property type="evidence" value="ECO:0007669"/>
    <property type="project" value="TreeGrafter"/>
</dbReference>
<feature type="compositionally biased region" description="Basic and acidic residues" evidence="4">
    <location>
        <begin position="327"/>
        <end position="340"/>
    </location>
</feature>
<dbReference type="InterPro" id="IPR021850">
    <property type="entry name" value="Symplekin/Pta1"/>
</dbReference>
<dbReference type="PANTHER" id="PTHR15245">
    <property type="entry name" value="SYMPLEKIN-RELATED"/>
    <property type="match status" value="1"/>
</dbReference>
<dbReference type="InterPro" id="IPR022075">
    <property type="entry name" value="Symplekin_C"/>
</dbReference>
<feature type="region of interest" description="Disordered" evidence="4">
    <location>
        <begin position="1080"/>
        <end position="1105"/>
    </location>
</feature>
<evidence type="ECO:0000256" key="1">
    <source>
        <dbReference type="ARBA" id="ARBA00004123"/>
    </source>
</evidence>
<dbReference type="Pfam" id="PF12295">
    <property type="entry name" value="Symplekin_C"/>
    <property type="match status" value="1"/>
</dbReference>
<evidence type="ECO:0000313" key="7">
    <source>
        <dbReference type="EnsemblMetazoa" id="CLYHEMP008227.1"/>
    </source>
</evidence>
<feature type="domain" description="Symplekin C-terminal" evidence="6">
    <location>
        <begin position="864"/>
        <end position="1044"/>
    </location>
</feature>
<reference evidence="7" key="1">
    <citation type="submission" date="2021-01" db="UniProtKB">
        <authorList>
            <consortium name="EnsemblMetazoa"/>
        </authorList>
    </citation>
    <scope>IDENTIFICATION</scope>
</reference>
<dbReference type="OrthoDB" id="6019007at2759"/>
<dbReference type="Gene3D" id="1.25.10.10">
    <property type="entry name" value="Leucine-rich Repeat Variant"/>
    <property type="match status" value="1"/>
</dbReference>
<evidence type="ECO:0000256" key="2">
    <source>
        <dbReference type="ARBA" id="ARBA00022664"/>
    </source>
</evidence>
<feature type="compositionally biased region" description="Low complexity" evidence="4">
    <location>
        <begin position="464"/>
        <end position="473"/>
    </location>
</feature>
<dbReference type="InterPro" id="IPR032460">
    <property type="entry name" value="Symplekin/Pta1_N"/>
</dbReference>
<dbReference type="SUPFAM" id="SSF48371">
    <property type="entry name" value="ARM repeat"/>
    <property type="match status" value="1"/>
</dbReference>
<comment type="subcellular location">
    <subcellularLocation>
        <location evidence="1">Nucleus</location>
    </subcellularLocation>
</comment>
<evidence type="ECO:0008006" key="9">
    <source>
        <dbReference type="Google" id="ProtNLM"/>
    </source>
</evidence>
<evidence type="ECO:0000259" key="5">
    <source>
        <dbReference type="Pfam" id="PF11935"/>
    </source>
</evidence>
<sequence length="1105" mass="123708">MANRYNDPGAVDNSIQITSEKVIDLLNQTQGAKSESKVGFLKQIQELVLNKNPTLLDNFLDEILIYQQDRSSDVRKFVVVFIEEACKKDPELLPKTIGCLSYMISDENTTVAKRVMLACNSLYKVALQLVCKLRTIKQDIQDMWEMMTDLKRQICGMIESENDGVRTHTIKFMEMLILVHSKSGQSSDDRKKDDISIDIVPSNHPLVKYDDLISEGLTTMEALLALCGSPNISSVNLMAVLSSLTSIGKQRFTFLSTVVQAFELLHANLPPTLSKSQVSSVRKNIKMQLFTLIKLPESESYVTQIGTLLTDLGATPSEIQKSLPKVTESRKRRAEEEARAAKKSRKNEDGSSGQFSLSKAIELTTADIVPRLTKEVVTDVVLVSMLFLPRSLPVQFQETFTPIAAAGSSSQVDHLGRLMATQMTNAGIGVGIERAKEIATNEAKALKQAKKKNRKQEEKEESKSTTSSSTSSKMADKGMEKLSAKDTRSIRDIAAELKSGSKTQQDSSGRMRKIKPFKLSAAALPLGRKKTSEMLHMAFKRILKSDKQAMVAGTTVERYKIIVGLAMQFYGDLTQALIDFVMEDFRSRIDLGILWLYQEYVKAESQTPGSSMNENSQYALCLNSLLKGMRRCLEPRDKSFTRFLLEAPTLPNSVTKVIKDYCIDSERIMIGFSTLRELISKSPARSNVWLQLLMELTTAQKEQVRVQAIHSAKKLHTQDDFTDLIEDFARYSVQQLTLAEPPPQEKPTDEELLEGKREWTEESIKAYLYLYLALLPSNHSLFLNLADVYVDSAPITKKTILRHLEHPVRAIGMNSPELLMLVEKCPAGAETLVTRVLHIVTDKNPPTNELVQKVKELYNKRVSDVRFLIPVLNGLQKHEVVEVLPKLITQSPNVVKEVFNRLLGSFQSGASAQKPPVSPSELLVSLHTIESKSDVKAIMKAINICFGEKELYTQEVLAVVIQQLIDITPLPTLFMRTVIQSLGMCPRLVGFVMNILSKLINKQVWKYPKVWQGFVKCCQMTKPQSYPILLQLPPKQLESVFKICPELKPLLVAHIENMTANQRGHISKNIIQMFEKDEASTSSSRGGYSSATFSSSATSSKMDTD</sequence>
<feature type="compositionally biased region" description="Basic and acidic residues" evidence="4">
    <location>
        <begin position="474"/>
        <end position="485"/>
    </location>
</feature>
<dbReference type="Pfam" id="PF11935">
    <property type="entry name" value="SYMPK_PTA1_N"/>
    <property type="match status" value="1"/>
</dbReference>
<evidence type="ECO:0000256" key="4">
    <source>
        <dbReference type="SAM" id="MobiDB-lite"/>
    </source>
</evidence>
<evidence type="ECO:0000256" key="3">
    <source>
        <dbReference type="ARBA" id="ARBA00023242"/>
    </source>
</evidence>
<accession>A0A7M5V238</accession>
<dbReference type="AlphaFoldDB" id="A0A7M5V238"/>
<keyword evidence="3" id="KW-0539">Nucleus</keyword>
<dbReference type="InterPro" id="IPR016024">
    <property type="entry name" value="ARM-type_fold"/>
</dbReference>
<dbReference type="EnsemblMetazoa" id="CLYHEMT008227.1">
    <property type="protein sequence ID" value="CLYHEMP008227.1"/>
    <property type="gene ID" value="CLYHEMG008227"/>
</dbReference>
<dbReference type="GeneID" id="136814288"/>